<organism evidence="1 2">
    <name type="scientific">Parasponia andersonii</name>
    <name type="common">Sponia andersonii</name>
    <dbReference type="NCBI Taxonomy" id="3476"/>
    <lineage>
        <taxon>Eukaryota</taxon>
        <taxon>Viridiplantae</taxon>
        <taxon>Streptophyta</taxon>
        <taxon>Embryophyta</taxon>
        <taxon>Tracheophyta</taxon>
        <taxon>Spermatophyta</taxon>
        <taxon>Magnoliopsida</taxon>
        <taxon>eudicotyledons</taxon>
        <taxon>Gunneridae</taxon>
        <taxon>Pentapetalae</taxon>
        <taxon>rosids</taxon>
        <taxon>fabids</taxon>
        <taxon>Rosales</taxon>
        <taxon>Cannabaceae</taxon>
        <taxon>Parasponia</taxon>
    </lineage>
</organism>
<sequence length="236" mass="25874">IFEPDTLSITSIDELESCEKKLLDTLTRVTERKKDLLSSHFSTYDPASVQVYFEAQEGVPISFENEVASWLPTDNAQNPTQICVGSESSYIHPNPRPEFSTIYDISVSQVTNINVDPCNMGGCQIGNETDGLPTWHHNYTTTELLSAFMSPSSLIPSPIIKVGSEAPKKIHLKANFQVGHKTSSINIIFGVLQHQIAESGLPPMMAQQQVEAAPSCHQMPTRGEDANFASQAAQPN</sequence>
<proteinExistence type="predicted"/>
<name>A0A2P5CW58_PARAD</name>
<evidence type="ECO:0000313" key="1">
    <source>
        <dbReference type="EMBL" id="PON65283.1"/>
    </source>
</evidence>
<dbReference type="EMBL" id="JXTB01000089">
    <property type="protein sequence ID" value="PON65283.1"/>
    <property type="molecule type" value="Genomic_DNA"/>
</dbReference>
<dbReference type="AlphaFoldDB" id="A0A2P5CW58"/>
<gene>
    <name evidence="1" type="ORF">PanWU01x14_118000</name>
</gene>
<comment type="caution">
    <text evidence="1">The sequence shown here is derived from an EMBL/GenBank/DDBJ whole genome shotgun (WGS) entry which is preliminary data.</text>
</comment>
<keyword evidence="2" id="KW-1185">Reference proteome</keyword>
<evidence type="ECO:0000313" key="2">
    <source>
        <dbReference type="Proteomes" id="UP000237105"/>
    </source>
</evidence>
<accession>A0A2P5CW58</accession>
<reference evidence="2" key="1">
    <citation type="submission" date="2016-06" db="EMBL/GenBank/DDBJ databases">
        <title>Parallel loss of symbiosis genes in relatives of nitrogen-fixing non-legume Parasponia.</title>
        <authorList>
            <person name="Van Velzen R."/>
            <person name="Holmer R."/>
            <person name="Bu F."/>
            <person name="Rutten L."/>
            <person name="Van Zeijl A."/>
            <person name="Liu W."/>
            <person name="Santuari L."/>
            <person name="Cao Q."/>
            <person name="Sharma T."/>
            <person name="Shen D."/>
            <person name="Roswanjaya Y."/>
            <person name="Wardhani T."/>
            <person name="Kalhor M.S."/>
            <person name="Jansen J."/>
            <person name="Van den Hoogen J."/>
            <person name="Gungor B."/>
            <person name="Hartog M."/>
            <person name="Hontelez J."/>
            <person name="Verver J."/>
            <person name="Yang W.-C."/>
            <person name="Schijlen E."/>
            <person name="Repin R."/>
            <person name="Schilthuizen M."/>
            <person name="Schranz E."/>
            <person name="Heidstra R."/>
            <person name="Miyata K."/>
            <person name="Fedorova E."/>
            <person name="Kohlen W."/>
            <person name="Bisseling T."/>
            <person name="Smit S."/>
            <person name="Geurts R."/>
        </authorList>
    </citation>
    <scope>NUCLEOTIDE SEQUENCE [LARGE SCALE GENOMIC DNA]</scope>
    <source>
        <strain evidence="2">cv. WU1-14</strain>
    </source>
</reference>
<dbReference type="Proteomes" id="UP000237105">
    <property type="component" value="Unassembled WGS sequence"/>
</dbReference>
<dbReference type="OrthoDB" id="1898716at2759"/>
<protein>
    <submittedName>
        <fullName evidence="1">Uncharacterized protein</fullName>
    </submittedName>
</protein>
<feature type="non-terminal residue" evidence="1">
    <location>
        <position position="1"/>
    </location>
</feature>